<dbReference type="PANTHER" id="PTHR11573:SF28">
    <property type="entry name" value="RIBONUCLEOSIDE-DIPHOSPHATE REDUCTASE"/>
    <property type="match status" value="1"/>
</dbReference>
<evidence type="ECO:0000256" key="5">
    <source>
        <dbReference type="ARBA" id="ARBA00022840"/>
    </source>
</evidence>
<dbReference type="InterPro" id="IPR013509">
    <property type="entry name" value="RNR_lsu_N"/>
</dbReference>
<dbReference type="GeneID" id="62195668"/>
<evidence type="ECO:0000256" key="1">
    <source>
        <dbReference type="ARBA" id="ARBA00010406"/>
    </source>
</evidence>
<reference evidence="12" key="1">
    <citation type="submission" date="2020-10" db="EMBL/GenBank/DDBJ databases">
        <authorList>
            <person name="Roach M.J.R."/>
        </authorList>
    </citation>
    <scope>NUCLEOTIDE SEQUENCE</scope>
    <source>
        <strain evidence="12">CBS 1945</strain>
    </source>
</reference>
<dbReference type="Pfam" id="PF02867">
    <property type="entry name" value="Ribonuc_red_lgC"/>
    <property type="match status" value="1"/>
</dbReference>
<gene>
    <name evidence="12" type="ORF">FOA43_002267</name>
</gene>
<feature type="domain" description="ATP-cone" evidence="11">
    <location>
        <begin position="6"/>
        <end position="97"/>
    </location>
</feature>
<dbReference type="PROSITE" id="PS00089">
    <property type="entry name" value="RIBORED_LARGE"/>
    <property type="match status" value="1"/>
</dbReference>
<dbReference type="RefSeq" id="XP_038778494.1">
    <property type="nucleotide sequence ID" value="XM_038922566.1"/>
</dbReference>
<evidence type="ECO:0000313" key="12">
    <source>
        <dbReference type="EMBL" id="QPG74929.1"/>
    </source>
</evidence>
<evidence type="ECO:0000256" key="7">
    <source>
        <dbReference type="ARBA" id="ARBA00023116"/>
    </source>
</evidence>
<dbReference type="InterPro" id="IPR039718">
    <property type="entry name" value="Rrm1"/>
</dbReference>
<evidence type="ECO:0000259" key="11">
    <source>
        <dbReference type="PROSITE" id="PS51161"/>
    </source>
</evidence>
<dbReference type="OrthoDB" id="3000483at2759"/>
<keyword evidence="6 10" id="KW-0560">Oxidoreductase</keyword>
<organism evidence="12 13">
    <name type="scientific">Eeniella nana</name>
    <name type="common">Yeast</name>
    <name type="synonym">Brettanomyces nanus</name>
    <dbReference type="NCBI Taxonomy" id="13502"/>
    <lineage>
        <taxon>Eukaryota</taxon>
        <taxon>Fungi</taxon>
        <taxon>Dikarya</taxon>
        <taxon>Ascomycota</taxon>
        <taxon>Saccharomycotina</taxon>
        <taxon>Pichiomycetes</taxon>
        <taxon>Pichiales</taxon>
        <taxon>Pichiaceae</taxon>
        <taxon>Brettanomyces</taxon>
    </lineage>
</organism>
<dbReference type="EC" id="1.17.4.1" evidence="2 10"/>
<name>A0A875S588_EENNA</name>
<keyword evidence="3" id="KW-0021">Allosteric enzyme</keyword>
<dbReference type="PROSITE" id="PS51161">
    <property type="entry name" value="ATP_CONE"/>
    <property type="match status" value="1"/>
</dbReference>
<dbReference type="NCBIfam" id="TIGR02506">
    <property type="entry name" value="NrdE_NrdA"/>
    <property type="match status" value="1"/>
</dbReference>
<dbReference type="InterPro" id="IPR013346">
    <property type="entry name" value="NrdE_NrdA_C"/>
</dbReference>
<dbReference type="SUPFAM" id="SSF51998">
    <property type="entry name" value="PFL-like glycyl radical enzymes"/>
    <property type="match status" value="1"/>
</dbReference>
<dbReference type="EMBL" id="CP064813">
    <property type="protein sequence ID" value="QPG74929.1"/>
    <property type="molecule type" value="Genomic_DNA"/>
</dbReference>
<evidence type="ECO:0000256" key="4">
    <source>
        <dbReference type="ARBA" id="ARBA00022741"/>
    </source>
</evidence>
<dbReference type="GO" id="GO:0009263">
    <property type="term" value="P:deoxyribonucleotide biosynthetic process"/>
    <property type="evidence" value="ECO:0007669"/>
    <property type="project" value="UniProtKB-KW"/>
</dbReference>
<dbReference type="Gene3D" id="3.20.70.20">
    <property type="match status" value="1"/>
</dbReference>
<comment type="function">
    <text evidence="8 10">Provides the precursors necessary for DNA synthesis. Catalyzes the biosynthesis of deoxyribonucleotides from the corresponding ribonucleotides.</text>
</comment>
<dbReference type="InterPro" id="IPR008926">
    <property type="entry name" value="RNR_R1-su_N"/>
</dbReference>
<evidence type="ECO:0000256" key="6">
    <source>
        <dbReference type="ARBA" id="ARBA00023002"/>
    </source>
</evidence>
<sequence>MTLNSPPVIISHGKRRPFDQGKLRKYLESLAFGLDLRFISINEVLDKVNRGLPPELTVSELIDFVAETCASMTIYHYDYSNLAARVLEKLLQDTISTRFSENIELLRRYMPNNGRKNYKHLISEQLFKIVMNHQDEIDLEIVPERDFNIDYFGFRTLQKSYLLKIENKCHETPQFLLMRVALALHGENLKKAFETYRLMSERYLLHASPTLFNAGTEFQNLSSCFLVALEDDSLDGIFDTVHECAMISKASGGIGVHISNVRSSGTYISGTNGVSSGIVPMLRVFNSVSQYVDQGGNKRPGAICAYLEPWHSDVMEFLDMRKNYGKEEMRARDLFYALWIPDLFMRRVKNDEIWSLFSEDTSPGLSDKWGSEFDQLYIRYESEKRFIRQVKARKVWEKILISQSETGTPFLLYKDACNAKSNQKNLGTIKSSNLCSEIVEYSSKDETAVCNLGSLGLPMYVEIDSDDQKVFNLQRLHSVTKVLVRNLNRVIDVGDYPLKKCRVSNLRHRPIAVGVQGLADAFLKMKLSFGCKESRRLNRQIFQTIYHGALEASMELSKEEGPYQSYSGSPVSQGILQYDMWDDKPVETDDIWDWTALKNQISCYGVRNSLLVALMPTASTSQILGFSECFEPITSNVYTRRVLSGEHQVVNRYLIDDLIGLGLWNPEMKNEIIAANGSIQDIPSIPDSLRNMYRTIWEISQRVVIDMAADRAPYIDQSQSMNLFLENCSMSKMTSMHFYAWEKGLKTGIYYLRTQAASQAIKFTITPEMDRSAKHRRAAAAAAGLVCDSRDPSCDCCSG</sequence>
<dbReference type="CDD" id="cd01679">
    <property type="entry name" value="RNR_I"/>
    <property type="match status" value="1"/>
</dbReference>
<comment type="catalytic activity">
    <reaction evidence="10">
        <text>a 2'-deoxyribonucleoside 5'-diphosphate + [thioredoxin]-disulfide + H2O = a ribonucleoside 5'-diphosphate + [thioredoxin]-dithiol</text>
        <dbReference type="Rhea" id="RHEA:23252"/>
        <dbReference type="Rhea" id="RHEA-COMP:10698"/>
        <dbReference type="Rhea" id="RHEA-COMP:10700"/>
        <dbReference type="ChEBI" id="CHEBI:15377"/>
        <dbReference type="ChEBI" id="CHEBI:29950"/>
        <dbReference type="ChEBI" id="CHEBI:50058"/>
        <dbReference type="ChEBI" id="CHEBI:57930"/>
        <dbReference type="ChEBI" id="CHEBI:73316"/>
        <dbReference type="EC" id="1.17.4.1"/>
    </reaction>
</comment>
<dbReference type="GO" id="GO:0004748">
    <property type="term" value="F:ribonucleoside-diphosphate reductase activity, thioredoxin disulfide as acceptor"/>
    <property type="evidence" value="ECO:0007669"/>
    <property type="project" value="UniProtKB-EC"/>
</dbReference>
<dbReference type="GO" id="GO:0005971">
    <property type="term" value="C:ribonucleoside-diphosphate reductase complex"/>
    <property type="evidence" value="ECO:0007669"/>
    <property type="project" value="TreeGrafter"/>
</dbReference>
<protein>
    <recommendedName>
        <fullName evidence="2 10">Ribonucleoside-diphosphate reductase</fullName>
        <ecNumber evidence="2 10">1.17.4.1</ecNumber>
    </recommendedName>
</protein>
<keyword evidence="7 10" id="KW-0215">Deoxyribonucleotide synthesis</keyword>
<dbReference type="UniPathway" id="UPA00326"/>
<dbReference type="Proteomes" id="UP000662931">
    <property type="component" value="Chromosome 2"/>
</dbReference>
<keyword evidence="4 9" id="KW-0547">Nucleotide-binding</keyword>
<dbReference type="InterPro" id="IPR005144">
    <property type="entry name" value="ATP-cone_dom"/>
</dbReference>
<evidence type="ECO:0000256" key="9">
    <source>
        <dbReference type="PROSITE-ProRule" id="PRU00492"/>
    </source>
</evidence>
<dbReference type="Pfam" id="PF00317">
    <property type="entry name" value="Ribonuc_red_lgN"/>
    <property type="match status" value="1"/>
</dbReference>
<dbReference type="AlphaFoldDB" id="A0A875S588"/>
<evidence type="ECO:0000256" key="3">
    <source>
        <dbReference type="ARBA" id="ARBA00022533"/>
    </source>
</evidence>
<dbReference type="PRINTS" id="PR01183">
    <property type="entry name" value="RIBORDTASEM1"/>
</dbReference>
<proteinExistence type="inferred from homology"/>
<keyword evidence="13" id="KW-1185">Reference proteome</keyword>
<dbReference type="GO" id="GO:0005524">
    <property type="term" value="F:ATP binding"/>
    <property type="evidence" value="ECO:0007669"/>
    <property type="project" value="UniProtKB-UniRule"/>
</dbReference>
<keyword evidence="5 9" id="KW-0067">ATP-binding</keyword>
<dbReference type="KEGG" id="bnn:FOA43_002267"/>
<dbReference type="InterPro" id="IPR000788">
    <property type="entry name" value="RNR_lg_C"/>
</dbReference>
<evidence type="ECO:0000313" key="13">
    <source>
        <dbReference type="Proteomes" id="UP000662931"/>
    </source>
</evidence>
<evidence type="ECO:0000256" key="2">
    <source>
        <dbReference type="ARBA" id="ARBA00012274"/>
    </source>
</evidence>
<dbReference type="PANTHER" id="PTHR11573">
    <property type="entry name" value="RIBONUCLEOSIDE-DIPHOSPHATE REDUCTASE LARGE CHAIN"/>
    <property type="match status" value="1"/>
</dbReference>
<evidence type="ECO:0000256" key="10">
    <source>
        <dbReference type="RuleBase" id="RU003410"/>
    </source>
</evidence>
<dbReference type="SUPFAM" id="SSF48168">
    <property type="entry name" value="R1 subunit of ribonucleotide reductase, N-terminal domain"/>
    <property type="match status" value="1"/>
</dbReference>
<accession>A0A875S588</accession>
<evidence type="ECO:0000256" key="8">
    <source>
        <dbReference type="ARBA" id="ARBA00024942"/>
    </source>
</evidence>
<comment type="similarity">
    <text evidence="1 10">Belongs to the ribonucleoside diphosphate reductase large chain family.</text>
</comment>